<reference evidence="2 3" key="1">
    <citation type="submission" date="2024-09" db="EMBL/GenBank/DDBJ databases">
        <authorList>
            <person name="Sun Q."/>
            <person name="Mori K."/>
        </authorList>
    </citation>
    <scope>NUCLEOTIDE SEQUENCE [LARGE SCALE GENOMIC DNA]</scope>
    <source>
        <strain evidence="2 3">NCAIM B.02340</strain>
    </source>
</reference>
<gene>
    <name evidence="2" type="ORF">ACFFFP_01925</name>
</gene>
<evidence type="ECO:0000313" key="2">
    <source>
        <dbReference type="EMBL" id="MFC0594939.1"/>
    </source>
</evidence>
<feature type="transmembrane region" description="Helical" evidence="1">
    <location>
        <begin position="70"/>
        <end position="89"/>
    </location>
</feature>
<dbReference type="Proteomes" id="UP001589830">
    <property type="component" value="Unassembled WGS sequence"/>
</dbReference>
<comment type="caution">
    <text evidence="2">The sequence shown here is derived from an EMBL/GenBank/DDBJ whole genome shotgun (WGS) entry which is preliminary data.</text>
</comment>
<keyword evidence="1" id="KW-0812">Transmembrane</keyword>
<dbReference type="InterPro" id="IPR007401">
    <property type="entry name" value="DUF454"/>
</dbReference>
<sequence>MKPLFLVLGFFFTGLGFLGSVLPILPATPFFLVAAYLFAQSHPRLEGWLLSLPQVGPLLRSYRSGRGIPLRTKVLATLLATVAALLSAYSLPHPLAKGLTLLLVAYGIHFLWRRVPTLTPGESPVNEDLP</sequence>
<feature type="transmembrane region" description="Helical" evidence="1">
    <location>
        <begin position="6"/>
        <end position="39"/>
    </location>
</feature>
<name>A0ABV6PZI6_9DEIN</name>
<dbReference type="EMBL" id="JBHLTW010000005">
    <property type="protein sequence ID" value="MFC0594939.1"/>
    <property type="molecule type" value="Genomic_DNA"/>
</dbReference>
<dbReference type="PANTHER" id="PTHR35813">
    <property type="entry name" value="INNER MEMBRANE PROTEIN YBAN"/>
    <property type="match status" value="1"/>
</dbReference>
<dbReference type="Pfam" id="PF04304">
    <property type="entry name" value="DUF454"/>
    <property type="match status" value="1"/>
</dbReference>
<accession>A0ABV6PZI6</accession>
<evidence type="ECO:0000313" key="3">
    <source>
        <dbReference type="Proteomes" id="UP001589830"/>
    </source>
</evidence>
<keyword evidence="1" id="KW-0472">Membrane</keyword>
<keyword evidence="1" id="KW-1133">Transmembrane helix</keyword>
<dbReference type="PIRSF" id="PIRSF016789">
    <property type="entry name" value="DUF454"/>
    <property type="match status" value="1"/>
</dbReference>
<evidence type="ECO:0000256" key="1">
    <source>
        <dbReference type="SAM" id="Phobius"/>
    </source>
</evidence>
<protein>
    <submittedName>
        <fullName evidence="2">YbaN family protein</fullName>
    </submittedName>
</protein>
<proteinExistence type="predicted"/>
<keyword evidence="3" id="KW-1185">Reference proteome</keyword>
<dbReference type="RefSeq" id="WP_188847585.1">
    <property type="nucleotide sequence ID" value="NZ_BMPJ01000016.1"/>
</dbReference>
<dbReference type="PANTHER" id="PTHR35813:SF1">
    <property type="entry name" value="INNER MEMBRANE PROTEIN YBAN"/>
    <property type="match status" value="1"/>
</dbReference>
<organism evidence="2 3">
    <name type="scientific">Thermus composti</name>
    <dbReference type="NCBI Taxonomy" id="532059"/>
    <lineage>
        <taxon>Bacteria</taxon>
        <taxon>Thermotogati</taxon>
        <taxon>Deinococcota</taxon>
        <taxon>Deinococci</taxon>
        <taxon>Thermales</taxon>
        <taxon>Thermaceae</taxon>
        <taxon>Thermus</taxon>
    </lineage>
</organism>